<protein>
    <submittedName>
        <fullName evidence="4">Carboxylesterase type B domain-containing protein</fullName>
    </submittedName>
</protein>
<dbReference type="PANTHER" id="PTHR43903">
    <property type="entry name" value="NEUROLIGIN"/>
    <property type="match status" value="1"/>
</dbReference>
<dbReference type="InterPro" id="IPR051093">
    <property type="entry name" value="Neuroligin/BSAL"/>
</dbReference>
<evidence type="ECO:0000313" key="3">
    <source>
        <dbReference type="Proteomes" id="UP000887574"/>
    </source>
</evidence>
<keyword evidence="3" id="KW-1185">Reference proteome</keyword>
<feature type="domain" description="Carboxylesterase type B" evidence="2">
    <location>
        <begin position="198"/>
        <end position="375"/>
    </location>
</feature>
<dbReference type="SUPFAM" id="SSF53098">
    <property type="entry name" value="Ribonuclease H-like"/>
    <property type="match status" value="1"/>
</dbReference>
<dbReference type="SUPFAM" id="SSF53474">
    <property type="entry name" value="alpha/beta-Hydrolases"/>
    <property type="match status" value="1"/>
</dbReference>
<dbReference type="InterPro" id="IPR029058">
    <property type="entry name" value="AB_hydrolase_fold"/>
</dbReference>
<sequence>MFKKHVIPNAGYSRMIRLINQFRKSTIAKQDLHQATGKYLVGVSSTRWASQIIVIQTYLELQLDVHVIAMAREWVVPSRTDIEFLQQVSCLLKIFVEVLRRIQTVKEISISLCYGYLRAIYKSIEKFEAHNLPSPFANSLRNMLNKRFDCIMNPSAIDFDPVVFIATALDPNHAFRLSDSDYKVAVCALQNLIRMDESIVLEAETIAIESFYTFWPDPADVWKIREKFIELITDAYYTAPIVQSAHLHSLTGSRTFLYVNNYNFSHHRQNPHENIKTNKAVFPDWVGSCHECDLYLLFGFPFMPKELLPKPFSSVQWFDMDRNASQLFSSFFRQFLKFGDPNLPYDGAWAAHQPREHWYMDFNYTNMASLKTPGVLKRDYHFHEVAFWNNYIPQVDFSLND</sequence>
<comment type="similarity">
    <text evidence="1">Belongs to the type-B carboxylesterase/lipase family.</text>
</comment>
<evidence type="ECO:0000259" key="2">
    <source>
        <dbReference type="Pfam" id="PF00135"/>
    </source>
</evidence>
<dbReference type="Proteomes" id="UP000887574">
    <property type="component" value="Unplaced"/>
</dbReference>
<name>A0A915EFA3_9BILA</name>
<dbReference type="AlphaFoldDB" id="A0A915EFA3"/>
<proteinExistence type="inferred from homology"/>
<dbReference type="Pfam" id="PF00135">
    <property type="entry name" value="COesterase"/>
    <property type="match status" value="1"/>
</dbReference>
<evidence type="ECO:0000313" key="4">
    <source>
        <dbReference type="WBParaSite" id="jg5741"/>
    </source>
</evidence>
<dbReference type="InterPro" id="IPR002018">
    <property type="entry name" value="CarbesteraseB"/>
</dbReference>
<evidence type="ECO:0000256" key="1">
    <source>
        <dbReference type="ARBA" id="ARBA00005964"/>
    </source>
</evidence>
<dbReference type="InterPro" id="IPR012337">
    <property type="entry name" value="RNaseH-like_sf"/>
</dbReference>
<reference evidence="4" key="1">
    <citation type="submission" date="2022-11" db="UniProtKB">
        <authorList>
            <consortium name="WormBaseParasite"/>
        </authorList>
    </citation>
    <scope>IDENTIFICATION</scope>
</reference>
<organism evidence="3 4">
    <name type="scientific">Ditylenchus dipsaci</name>
    <dbReference type="NCBI Taxonomy" id="166011"/>
    <lineage>
        <taxon>Eukaryota</taxon>
        <taxon>Metazoa</taxon>
        <taxon>Ecdysozoa</taxon>
        <taxon>Nematoda</taxon>
        <taxon>Chromadorea</taxon>
        <taxon>Rhabditida</taxon>
        <taxon>Tylenchina</taxon>
        <taxon>Tylenchomorpha</taxon>
        <taxon>Sphaerularioidea</taxon>
        <taxon>Anguinidae</taxon>
        <taxon>Anguininae</taxon>
        <taxon>Ditylenchus</taxon>
    </lineage>
</organism>
<dbReference type="Gene3D" id="3.40.50.1820">
    <property type="entry name" value="alpha/beta hydrolase"/>
    <property type="match status" value="1"/>
</dbReference>
<dbReference type="WBParaSite" id="jg5741">
    <property type="protein sequence ID" value="jg5741"/>
    <property type="gene ID" value="jg5741"/>
</dbReference>
<accession>A0A915EFA3</accession>